<dbReference type="Proteomes" id="UP000030428">
    <property type="component" value="Unassembled WGS sequence"/>
</dbReference>
<sequence length="68" mass="7999">MDTKNPEKISLENNYIGQKKSDYLMEEISISTETKLVRFDWAIKHLLRDKANFDVLEPINFGERIQSP</sequence>
<gene>
    <name evidence="1" type="ORF">PN36_26465</name>
</gene>
<organism evidence="1 2">
    <name type="scientific">Candidatus Thiomargarita nelsonii</name>
    <dbReference type="NCBI Taxonomy" id="1003181"/>
    <lineage>
        <taxon>Bacteria</taxon>
        <taxon>Pseudomonadati</taxon>
        <taxon>Pseudomonadota</taxon>
        <taxon>Gammaproteobacteria</taxon>
        <taxon>Thiotrichales</taxon>
        <taxon>Thiotrichaceae</taxon>
        <taxon>Thiomargarita</taxon>
    </lineage>
</organism>
<evidence type="ECO:0000313" key="2">
    <source>
        <dbReference type="Proteomes" id="UP000030428"/>
    </source>
</evidence>
<name>A0A0A6PBR6_9GAMM</name>
<dbReference type="EMBL" id="JSZA02000155">
    <property type="protein sequence ID" value="KHD07699.2"/>
    <property type="molecule type" value="Genomic_DNA"/>
</dbReference>
<protein>
    <submittedName>
        <fullName evidence="1">Uncharacterized protein</fullName>
    </submittedName>
</protein>
<evidence type="ECO:0000313" key="1">
    <source>
        <dbReference type="EMBL" id="KHD07699.2"/>
    </source>
</evidence>
<keyword evidence="2" id="KW-1185">Reference proteome</keyword>
<dbReference type="AlphaFoldDB" id="A0A0A6PBR6"/>
<proteinExistence type="predicted"/>
<reference evidence="1 2" key="1">
    <citation type="journal article" date="2016" name="Front. Microbiol.">
        <title>Single-Cell (Meta-)Genomics of a Dimorphic Candidatus Thiomargarita nelsonii Reveals Genomic Plasticity.</title>
        <authorList>
            <person name="Flood B.E."/>
            <person name="Fliss P."/>
            <person name="Jones D.S."/>
            <person name="Dick G.J."/>
            <person name="Jain S."/>
            <person name="Kaster A.K."/>
            <person name="Winkel M."/>
            <person name="Mussmann M."/>
            <person name="Bailey J."/>
        </authorList>
    </citation>
    <scope>NUCLEOTIDE SEQUENCE [LARGE SCALE GENOMIC DNA]</scope>
    <source>
        <strain evidence="1">Hydrate Ridge</strain>
    </source>
</reference>
<accession>A0A0A6PBR6</accession>
<comment type="caution">
    <text evidence="1">The sequence shown here is derived from an EMBL/GenBank/DDBJ whole genome shotgun (WGS) entry which is preliminary data.</text>
</comment>